<dbReference type="PANTHER" id="PTHR43220:SF21">
    <property type="entry name" value="TRANSMEMBRANE PROTEIN 41A"/>
    <property type="match status" value="1"/>
</dbReference>
<proteinExistence type="predicted"/>
<dbReference type="GO" id="GO:0016020">
    <property type="term" value="C:membrane"/>
    <property type="evidence" value="ECO:0007669"/>
    <property type="project" value="UniProtKB-SubCell"/>
</dbReference>
<dbReference type="eggNOG" id="KOG3140">
    <property type="taxonomic scope" value="Eukaryota"/>
</dbReference>
<sequence length="151" mass="16927">MVGFSPAVGTGVYALTFIASLLTLWMLYRNLPVLLIRYLKDKVHTQSSKVLFLDLLALRVIPFTPNWALNLCLPHLAVPLHIFASTVFIGLLPYNFICVEAGTMATNLRNPSDMIKDPSTLLRLCLVGLALMTPRIITKFSRYNRPTQPLL</sequence>
<protein>
    <recommendedName>
        <fullName evidence="8">Golgi apparatus membrane protein tvp38</fullName>
    </recommendedName>
</protein>
<name>A0A0L0FPU0_9EUKA</name>
<dbReference type="AlphaFoldDB" id="A0A0L0FPU0"/>
<evidence type="ECO:0000256" key="2">
    <source>
        <dbReference type="ARBA" id="ARBA00022692"/>
    </source>
</evidence>
<comment type="subcellular location">
    <subcellularLocation>
        <location evidence="1">Membrane</location>
        <topology evidence="1">Multi-pass membrane protein</topology>
    </subcellularLocation>
</comment>
<dbReference type="OrthoDB" id="3364966at2759"/>
<dbReference type="InterPro" id="IPR045014">
    <property type="entry name" value="TM41A/B"/>
</dbReference>
<dbReference type="Proteomes" id="UP000054560">
    <property type="component" value="Unassembled WGS sequence"/>
</dbReference>
<organism evidence="6 7">
    <name type="scientific">Sphaeroforma arctica JP610</name>
    <dbReference type="NCBI Taxonomy" id="667725"/>
    <lineage>
        <taxon>Eukaryota</taxon>
        <taxon>Ichthyosporea</taxon>
        <taxon>Ichthyophonida</taxon>
        <taxon>Sphaeroforma</taxon>
    </lineage>
</organism>
<feature type="transmembrane region" description="Helical" evidence="5">
    <location>
        <begin position="120"/>
        <end position="137"/>
    </location>
</feature>
<keyword evidence="4 5" id="KW-0472">Membrane</keyword>
<dbReference type="RefSeq" id="XP_014151895.1">
    <property type="nucleotide sequence ID" value="XM_014296420.1"/>
</dbReference>
<evidence type="ECO:0000256" key="1">
    <source>
        <dbReference type="ARBA" id="ARBA00004141"/>
    </source>
</evidence>
<evidence type="ECO:0000256" key="5">
    <source>
        <dbReference type="SAM" id="Phobius"/>
    </source>
</evidence>
<evidence type="ECO:0000256" key="3">
    <source>
        <dbReference type="ARBA" id="ARBA00022989"/>
    </source>
</evidence>
<keyword evidence="2 5" id="KW-0812">Transmembrane</keyword>
<dbReference type="GeneID" id="25910063"/>
<evidence type="ECO:0000313" key="6">
    <source>
        <dbReference type="EMBL" id="KNC77993.1"/>
    </source>
</evidence>
<dbReference type="EMBL" id="KQ242582">
    <property type="protein sequence ID" value="KNC77993.1"/>
    <property type="molecule type" value="Genomic_DNA"/>
</dbReference>
<accession>A0A0L0FPU0</accession>
<feature type="transmembrane region" description="Helical" evidence="5">
    <location>
        <begin position="12"/>
        <end position="29"/>
    </location>
</feature>
<dbReference type="PANTHER" id="PTHR43220">
    <property type="match status" value="1"/>
</dbReference>
<keyword evidence="7" id="KW-1185">Reference proteome</keyword>
<keyword evidence="3 5" id="KW-1133">Transmembrane helix</keyword>
<evidence type="ECO:0000256" key="4">
    <source>
        <dbReference type="ARBA" id="ARBA00023136"/>
    </source>
</evidence>
<reference evidence="6 7" key="1">
    <citation type="submission" date="2011-02" db="EMBL/GenBank/DDBJ databases">
        <title>The Genome Sequence of Sphaeroforma arctica JP610.</title>
        <authorList>
            <consortium name="The Broad Institute Genome Sequencing Platform"/>
            <person name="Russ C."/>
            <person name="Cuomo C."/>
            <person name="Young S.K."/>
            <person name="Zeng Q."/>
            <person name="Gargeya S."/>
            <person name="Alvarado L."/>
            <person name="Berlin A."/>
            <person name="Chapman S.B."/>
            <person name="Chen Z."/>
            <person name="Freedman E."/>
            <person name="Gellesch M."/>
            <person name="Goldberg J."/>
            <person name="Griggs A."/>
            <person name="Gujja S."/>
            <person name="Heilman E."/>
            <person name="Heiman D."/>
            <person name="Howarth C."/>
            <person name="Mehta T."/>
            <person name="Neiman D."/>
            <person name="Pearson M."/>
            <person name="Roberts A."/>
            <person name="Saif S."/>
            <person name="Shea T."/>
            <person name="Shenoy N."/>
            <person name="Sisk P."/>
            <person name="Stolte C."/>
            <person name="Sykes S."/>
            <person name="White J."/>
            <person name="Yandava C."/>
            <person name="Burger G."/>
            <person name="Gray M.W."/>
            <person name="Holland P.W.H."/>
            <person name="King N."/>
            <person name="Lang F.B.F."/>
            <person name="Roger A.J."/>
            <person name="Ruiz-Trillo I."/>
            <person name="Haas B."/>
            <person name="Nusbaum C."/>
            <person name="Birren B."/>
        </authorList>
    </citation>
    <scope>NUCLEOTIDE SEQUENCE [LARGE SCALE GENOMIC DNA]</scope>
    <source>
        <strain evidence="6 7">JP610</strain>
    </source>
</reference>
<dbReference type="STRING" id="667725.A0A0L0FPU0"/>
<gene>
    <name evidence="6" type="ORF">SARC_09559</name>
</gene>
<feature type="transmembrane region" description="Helical" evidence="5">
    <location>
        <begin position="80"/>
        <end position="99"/>
    </location>
</feature>
<evidence type="ECO:0000313" key="7">
    <source>
        <dbReference type="Proteomes" id="UP000054560"/>
    </source>
</evidence>
<evidence type="ECO:0008006" key="8">
    <source>
        <dbReference type="Google" id="ProtNLM"/>
    </source>
</evidence>